<dbReference type="FunFam" id="1.50.10.10:FF:000004">
    <property type="entry name" value="Phosphorylase b kinase regulatory subunit"/>
    <property type="match status" value="1"/>
</dbReference>
<dbReference type="Pfam" id="PF00723">
    <property type="entry name" value="Glyco_hydro_15"/>
    <property type="match status" value="1"/>
</dbReference>
<evidence type="ECO:0000256" key="11">
    <source>
        <dbReference type="ARBA" id="ARBA00023288"/>
    </source>
</evidence>
<evidence type="ECO:0000256" key="5">
    <source>
        <dbReference type="ARBA" id="ARBA00022475"/>
    </source>
</evidence>
<proteinExistence type="inferred from homology"/>
<evidence type="ECO:0000256" key="13">
    <source>
        <dbReference type="RuleBase" id="RU364123"/>
    </source>
</evidence>
<keyword evidence="10 13" id="KW-0119">Carbohydrate metabolism</keyword>
<evidence type="ECO:0000256" key="6">
    <source>
        <dbReference type="ARBA" id="ARBA00022553"/>
    </source>
</evidence>
<evidence type="ECO:0000259" key="16">
    <source>
        <dbReference type="Pfam" id="PF19292"/>
    </source>
</evidence>
<dbReference type="GO" id="GO:0005964">
    <property type="term" value="C:phosphorylase kinase complex"/>
    <property type="evidence" value="ECO:0007669"/>
    <property type="project" value="TreeGrafter"/>
</dbReference>
<dbReference type="SUPFAM" id="SSF48208">
    <property type="entry name" value="Six-hairpin glycosidases"/>
    <property type="match status" value="1"/>
</dbReference>
<dbReference type="EMBL" id="JBBCAQ010000033">
    <property type="protein sequence ID" value="KAK7582335.1"/>
    <property type="molecule type" value="Genomic_DNA"/>
</dbReference>
<name>A0AAN9TPN9_9HEMI</name>
<evidence type="ECO:0000256" key="8">
    <source>
        <dbReference type="ARBA" id="ARBA00022860"/>
    </source>
</evidence>
<evidence type="ECO:0000256" key="7">
    <source>
        <dbReference type="ARBA" id="ARBA00022600"/>
    </source>
</evidence>
<dbReference type="Gene3D" id="1.50.10.10">
    <property type="match status" value="1"/>
</dbReference>
<evidence type="ECO:0000313" key="17">
    <source>
        <dbReference type="EMBL" id="KAK7582335.1"/>
    </source>
</evidence>
<sequence>MGLQKDAGPQLDFYQKFVHKIILKYQDPVTGLFPASQDNQHAWIRDNVYTVLAVWGLSMAYKKVADIDDDRAKTYELEQSCVKLMRGLLMCMMHQTDKVEKFKMTQNPLDALHAKYSARTGQVVVGDHDWGHLQIDAISLYLLILAQMTASGLQIIFSLDEVAFIQNLVFYIETAYCIPDYGIWERGDKSNHGLPELNASSIGMAKAALEAINELDLFGARGGPSSVIHVLSDETQKCQAVLQSMLPRESSSKELDSGLLSVIGFPAFSVDDPVLIETTRTAILSKLEGKYGCKRFLRDGYKTPKEDPNRLHYDPFELRMFERIESEWPLFFCYLIIDFCIQGNMEEMRYYVEKLEKVTVEGEDGIKLVPELYVVPTDTVDKEFENPGSQERMIVGRCPFMWAQSLYILGKLLQEGFVAVGEIDPLNRRLCSEKKPDVVVQVVILAENEEIREKLQQYDIHVETIADAAPIEVQPARVLSHLYTYLGRNKKLGLTGRISRHVGILSTSKLYSLQDKIFAFTPQSMDRSQYYIASDNNLLLDIFKSEINFLKSSWHHMLGRPMTLDLEQYYTGNDVALLANKIMMDLAFLTMNWKHMLGRPVYTIIASSRMIDQGKIHLAMISTIKKLKSGYINGTRVTLGHLDEFLSTSCITNLSFLGTQEDGAPDKLNPQVEQYLAEYLSKPLHPSCSLLAPLGIKSGRPLQRRMSVKGAVKKTRSILSSDGGQVSPSPDGKTADQRPHRSPSPDNLPILRNDSPKLKITVDSNYAKAEVEELLTMLRESEHVEEQGDILQYLIDTKGQNYDTGMVEQGKSVTVKDLLKVLYEKACQQKLWGLVRHTAGILGKRVEDLAKAVTDLLVRQKQVTVGMPPNNEHTITAPLPENELRQVIHEAYGDDQSTAMLSQELLVYLAMFIRTEPQLFLEMLRLRIGLIIQVMATELSRTLICSPDEASEHLLNLSPFEMKNLLYHIMSGKEFAISSVGRGNFSVISRKSSHVSKKSRIGSLLHSIDDDWFKDLDTDKQGQWLRRRRLDGALNRVPRDFYPRVWGVLEKCGGLAIEGRLLSHNLTQEMTPNELKFALALESVLNCIPQPEYRQLIVEALMVLTLVTEHSNISYLGDVITVEHLVHSANKIFLQDQMEINGDATLCCAKPDHERDLAASEGGLICGGAAYICQLFYDSAPSGSFGTMTYLMRGIASLLNCQPANGEVDCIVS</sequence>
<organism evidence="17 18">
    <name type="scientific">Parthenolecanium corni</name>
    <dbReference type="NCBI Taxonomy" id="536013"/>
    <lineage>
        <taxon>Eukaryota</taxon>
        <taxon>Metazoa</taxon>
        <taxon>Ecdysozoa</taxon>
        <taxon>Arthropoda</taxon>
        <taxon>Hexapoda</taxon>
        <taxon>Insecta</taxon>
        <taxon>Pterygota</taxon>
        <taxon>Neoptera</taxon>
        <taxon>Paraneoptera</taxon>
        <taxon>Hemiptera</taxon>
        <taxon>Sternorrhyncha</taxon>
        <taxon>Coccoidea</taxon>
        <taxon>Coccidae</taxon>
        <taxon>Parthenolecanium</taxon>
    </lineage>
</organism>
<feature type="region of interest" description="Disordered" evidence="14">
    <location>
        <begin position="713"/>
        <end position="754"/>
    </location>
</feature>
<dbReference type="InterPro" id="IPR012341">
    <property type="entry name" value="6hp_glycosidase-like_sf"/>
</dbReference>
<comment type="pathway">
    <text evidence="3 13">Glycan biosynthesis; glycogen metabolism.</text>
</comment>
<comment type="subcellular location">
    <subcellularLocation>
        <location evidence="2 13">Cell membrane</location>
        <topology evidence="2 13">Lipid-anchor</topology>
        <orientation evidence="2 13">Cytoplasmic side</orientation>
    </subcellularLocation>
</comment>
<evidence type="ECO:0000313" key="18">
    <source>
        <dbReference type="Proteomes" id="UP001367676"/>
    </source>
</evidence>
<evidence type="ECO:0000256" key="2">
    <source>
        <dbReference type="ARBA" id="ARBA00004342"/>
    </source>
</evidence>
<dbReference type="GO" id="GO:0005516">
    <property type="term" value="F:calmodulin binding"/>
    <property type="evidence" value="ECO:0007669"/>
    <property type="project" value="UniProtKB-KW"/>
</dbReference>
<evidence type="ECO:0000256" key="12">
    <source>
        <dbReference type="ARBA" id="ARBA00023289"/>
    </source>
</evidence>
<comment type="function">
    <text evidence="1">Phosphorylase b kinase catalyzes the phosphorylation of serine in certain substrates, including troponin I. The alpha chain may bind calmodulin.</text>
</comment>
<feature type="compositionally biased region" description="Polar residues" evidence="14">
    <location>
        <begin position="717"/>
        <end position="728"/>
    </location>
</feature>
<keyword evidence="9 13" id="KW-0472">Membrane</keyword>
<keyword evidence="18" id="KW-1185">Reference proteome</keyword>
<dbReference type="GO" id="GO:0005977">
    <property type="term" value="P:glycogen metabolic process"/>
    <property type="evidence" value="ECO:0007669"/>
    <property type="project" value="UniProtKB-KW"/>
</dbReference>
<reference evidence="17 18" key="1">
    <citation type="submission" date="2024-03" db="EMBL/GenBank/DDBJ databases">
        <title>Adaptation during the transition from Ophiocordyceps entomopathogen to insect associate is accompanied by gene loss and intensified selection.</title>
        <authorList>
            <person name="Ward C.M."/>
            <person name="Onetto C.A."/>
            <person name="Borneman A.R."/>
        </authorList>
    </citation>
    <scope>NUCLEOTIDE SEQUENCE [LARGE SCALE GENOMIC DNA]</scope>
    <source>
        <strain evidence="17">AWRI1</strain>
        <tissue evidence="17">Single Adult Female</tissue>
    </source>
</reference>
<feature type="domain" description="Phosphorylase b kinase regulatory subunit alpha/beta C-terminal" evidence="16">
    <location>
        <begin position="944"/>
        <end position="1137"/>
    </location>
</feature>
<keyword evidence="7 13" id="KW-0321">Glycogen metabolism</keyword>
<comment type="similarity">
    <text evidence="4 13">Belongs to the phosphorylase b kinase regulatory chain family.</text>
</comment>
<dbReference type="Proteomes" id="UP001367676">
    <property type="component" value="Unassembled WGS sequence"/>
</dbReference>
<feature type="domain" description="GH15-like" evidence="15">
    <location>
        <begin position="8"/>
        <end position="929"/>
    </location>
</feature>
<evidence type="ECO:0000256" key="14">
    <source>
        <dbReference type="SAM" id="MobiDB-lite"/>
    </source>
</evidence>
<dbReference type="InterPro" id="IPR045583">
    <property type="entry name" value="KPBA/B_C"/>
</dbReference>
<evidence type="ECO:0000256" key="3">
    <source>
        <dbReference type="ARBA" id="ARBA00005131"/>
    </source>
</evidence>
<keyword evidence="6" id="KW-0597">Phosphoprotein</keyword>
<keyword evidence="11 13" id="KW-0449">Lipoprotein</keyword>
<dbReference type="InterPro" id="IPR008928">
    <property type="entry name" value="6-hairpin_glycosidase_sf"/>
</dbReference>
<evidence type="ECO:0000256" key="9">
    <source>
        <dbReference type="ARBA" id="ARBA00023136"/>
    </source>
</evidence>
<protein>
    <recommendedName>
        <fullName evidence="13">Phosphorylase b kinase regulatory subunit</fullName>
    </recommendedName>
</protein>
<evidence type="ECO:0000259" key="15">
    <source>
        <dbReference type="Pfam" id="PF00723"/>
    </source>
</evidence>
<accession>A0AAN9TPN9</accession>
<dbReference type="PANTHER" id="PTHR10749:SF7">
    <property type="entry name" value="PHOSPHORYLASE B KINASE REGULATORY SUBUNIT ALPHA-RELATED"/>
    <property type="match status" value="1"/>
</dbReference>
<gene>
    <name evidence="17" type="ORF">V9T40_013780</name>
</gene>
<evidence type="ECO:0000256" key="1">
    <source>
        <dbReference type="ARBA" id="ARBA00002837"/>
    </source>
</evidence>
<keyword evidence="5 13" id="KW-1003">Cell membrane</keyword>
<dbReference type="GO" id="GO:0005886">
    <property type="term" value="C:plasma membrane"/>
    <property type="evidence" value="ECO:0007669"/>
    <property type="project" value="UniProtKB-SubCell"/>
</dbReference>
<comment type="caution">
    <text evidence="17">The sequence shown here is derived from an EMBL/GenBank/DDBJ whole genome shotgun (WGS) entry which is preliminary data.</text>
</comment>
<keyword evidence="12 13" id="KW-0636">Prenylation</keyword>
<keyword evidence="8 13" id="KW-0112">Calmodulin-binding</keyword>
<evidence type="ECO:0000256" key="10">
    <source>
        <dbReference type="ARBA" id="ARBA00023277"/>
    </source>
</evidence>
<dbReference type="InterPro" id="IPR011613">
    <property type="entry name" value="GH15-like"/>
</dbReference>
<evidence type="ECO:0000256" key="4">
    <source>
        <dbReference type="ARBA" id="ARBA00007128"/>
    </source>
</evidence>
<dbReference type="PANTHER" id="PTHR10749">
    <property type="entry name" value="PHOSPHORYLASE B KINASE REGULATORY SUBUNIT"/>
    <property type="match status" value="1"/>
</dbReference>
<dbReference type="AlphaFoldDB" id="A0AAN9TPN9"/>
<dbReference type="InterPro" id="IPR008734">
    <property type="entry name" value="PHK_A/B_su"/>
</dbReference>
<dbReference type="Pfam" id="PF19292">
    <property type="entry name" value="KPBB_C"/>
    <property type="match status" value="1"/>
</dbReference>